<dbReference type="PANTHER" id="PTHR42886:SF53">
    <property type="entry name" value="ALPHA_BETA-HYDROLASES SUPERFAMILY PROTEIN"/>
    <property type="match status" value="1"/>
</dbReference>
<keyword evidence="5" id="KW-1185">Reference proteome</keyword>
<evidence type="ECO:0000313" key="4">
    <source>
        <dbReference type="EMBL" id="KDN53109.1"/>
    </source>
</evidence>
<dbReference type="InterPro" id="IPR029058">
    <property type="entry name" value="AB_hydrolase_fold"/>
</dbReference>
<dbReference type="SUPFAM" id="SSF53474">
    <property type="entry name" value="alpha/beta-Hydrolases"/>
    <property type="match status" value="1"/>
</dbReference>
<dbReference type="InterPro" id="IPR001375">
    <property type="entry name" value="Peptidase_S9_cat"/>
</dbReference>
<protein>
    <submittedName>
        <fullName evidence="4">Alpha/beta-hydrolase</fullName>
    </submittedName>
</protein>
<sequence>MSSPSSSRLASLPSTSIPGRTTVCLRNKGPPKVQIKLRIPYPSDGIDAGVELVGILARVEKEQPSGSSEAGSTSTATVPSISAASSSFEPRASTGNTQPARPIALILHGLFAHKDQLYHRALVDALDIDSFRFDFRGNDESSGEWRLGDMAANYRDLNMIVEYLRKNYNYWIEIIIAHSRGAGIAWEYFAKECGERTHPARRVPFLASMSARWYPPGILDLPRYANIGAEGRDWSAKVAGKSVTKHVTAADVMQAAKHAVQDYANSFPTTSEVLIVHGTRDDIVPTSAAAGFVNAVAKRGVRLRLHLIDGADHNYRGHFAEAVDAVCDWLCERRGAKSSPNTLTLESSWQSSVENNAAASKGRL</sequence>
<dbReference type="GeneID" id="25265823"/>
<dbReference type="Pfam" id="PF00561">
    <property type="entry name" value="Abhydrolase_1"/>
    <property type="match status" value="1"/>
</dbReference>
<dbReference type="InParanoid" id="A0A066WQ25"/>
<dbReference type="PANTHER" id="PTHR42886">
    <property type="entry name" value="RE40534P-RELATED"/>
    <property type="match status" value="1"/>
</dbReference>
<dbReference type="EMBL" id="JMSN01000004">
    <property type="protein sequence ID" value="KDN53109.1"/>
    <property type="molecule type" value="Genomic_DNA"/>
</dbReference>
<dbReference type="RefSeq" id="XP_013245948.1">
    <property type="nucleotide sequence ID" value="XM_013390494.1"/>
</dbReference>
<dbReference type="OrthoDB" id="9988524at2759"/>
<comment type="caution">
    <text evidence="4">The sequence shown here is derived from an EMBL/GenBank/DDBJ whole genome shotgun (WGS) entry which is preliminary data.</text>
</comment>
<evidence type="ECO:0000259" key="2">
    <source>
        <dbReference type="Pfam" id="PF00326"/>
    </source>
</evidence>
<dbReference type="STRING" id="1037660.A0A066WQ25"/>
<dbReference type="AlphaFoldDB" id="A0A066WQ25"/>
<proteinExistence type="predicted"/>
<keyword evidence="4" id="KW-0378">Hydrolase</keyword>
<feature type="compositionally biased region" description="Low complexity" evidence="1">
    <location>
        <begin position="1"/>
        <end position="16"/>
    </location>
</feature>
<feature type="region of interest" description="Disordered" evidence="1">
    <location>
        <begin position="62"/>
        <end position="96"/>
    </location>
</feature>
<dbReference type="GO" id="GO:0008236">
    <property type="term" value="F:serine-type peptidase activity"/>
    <property type="evidence" value="ECO:0007669"/>
    <property type="project" value="InterPro"/>
</dbReference>
<feature type="compositionally biased region" description="Polar residues" evidence="1">
    <location>
        <begin position="78"/>
        <end position="96"/>
    </location>
</feature>
<evidence type="ECO:0000259" key="3">
    <source>
        <dbReference type="Pfam" id="PF00561"/>
    </source>
</evidence>
<dbReference type="InterPro" id="IPR000073">
    <property type="entry name" value="AB_hydrolase_1"/>
</dbReference>
<name>A0A066WQ25_TILAU</name>
<feature type="domain" description="Peptidase S9 prolyl oligopeptidase catalytic" evidence="2">
    <location>
        <begin position="260"/>
        <end position="331"/>
    </location>
</feature>
<feature type="domain" description="AB hydrolase-1" evidence="3">
    <location>
        <begin position="105"/>
        <end position="208"/>
    </location>
</feature>
<evidence type="ECO:0000256" key="1">
    <source>
        <dbReference type="SAM" id="MobiDB-lite"/>
    </source>
</evidence>
<gene>
    <name evidence="4" type="ORF">K437DRAFT_266042</name>
</gene>
<dbReference type="HOGENOM" id="CLU_048353_0_1_1"/>
<dbReference type="Gene3D" id="3.40.50.1820">
    <property type="entry name" value="alpha/beta hydrolase"/>
    <property type="match status" value="1"/>
</dbReference>
<accession>A0A066WQ25</accession>
<dbReference type="GO" id="GO:0006508">
    <property type="term" value="P:proteolysis"/>
    <property type="evidence" value="ECO:0007669"/>
    <property type="project" value="InterPro"/>
</dbReference>
<evidence type="ECO:0000313" key="5">
    <source>
        <dbReference type="Proteomes" id="UP000027361"/>
    </source>
</evidence>
<organism evidence="4 5">
    <name type="scientific">Tilletiaria anomala (strain ATCC 24038 / CBS 436.72 / UBC 951)</name>
    <dbReference type="NCBI Taxonomy" id="1037660"/>
    <lineage>
        <taxon>Eukaryota</taxon>
        <taxon>Fungi</taxon>
        <taxon>Dikarya</taxon>
        <taxon>Basidiomycota</taxon>
        <taxon>Ustilaginomycotina</taxon>
        <taxon>Exobasidiomycetes</taxon>
        <taxon>Georgefischeriales</taxon>
        <taxon>Tilletiariaceae</taxon>
        <taxon>Tilletiaria</taxon>
    </lineage>
</organism>
<dbReference type="Proteomes" id="UP000027361">
    <property type="component" value="Unassembled WGS sequence"/>
</dbReference>
<reference evidence="4 5" key="1">
    <citation type="submission" date="2014-05" db="EMBL/GenBank/DDBJ databases">
        <title>Draft genome sequence of a rare smut relative, Tilletiaria anomala UBC 951.</title>
        <authorList>
            <consortium name="DOE Joint Genome Institute"/>
            <person name="Toome M."/>
            <person name="Kuo A."/>
            <person name="Henrissat B."/>
            <person name="Lipzen A."/>
            <person name="Tritt A."/>
            <person name="Yoshinaga Y."/>
            <person name="Zane M."/>
            <person name="Barry K."/>
            <person name="Grigoriev I.V."/>
            <person name="Spatafora J.W."/>
            <person name="Aimea M.C."/>
        </authorList>
    </citation>
    <scope>NUCLEOTIDE SEQUENCE [LARGE SCALE GENOMIC DNA]</scope>
    <source>
        <strain evidence="4 5">UBC 951</strain>
    </source>
</reference>
<feature type="compositionally biased region" description="Low complexity" evidence="1">
    <location>
        <begin position="65"/>
        <end position="77"/>
    </location>
</feature>
<dbReference type="Pfam" id="PF00326">
    <property type="entry name" value="Peptidase_S9"/>
    <property type="match status" value="1"/>
</dbReference>
<dbReference type="OMA" id="NYTAHRK"/>
<feature type="region of interest" description="Disordered" evidence="1">
    <location>
        <begin position="1"/>
        <end position="25"/>
    </location>
</feature>